<organism evidence="1 2">
    <name type="scientific">Nicotiana tabacum</name>
    <name type="common">Common tobacco</name>
    <dbReference type="NCBI Taxonomy" id="4097"/>
    <lineage>
        <taxon>Eukaryota</taxon>
        <taxon>Viridiplantae</taxon>
        <taxon>Streptophyta</taxon>
        <taxon>Embryophyta</taxon>
        <taxon>Tracheophyta</taxon>
        <taxon>Spermatophyta</taxon>
        <taxon>Magnoliopsida</taxon>
        <taxon>eudicotyledons</taxon>
        <taxon>Gunneridae</taxon>
        <taxon>Pentapetalae</taxon>
        <taxon>asterids</taxon>
        <taxon>lamiids</taxon>
        <taxon>Solanales</taxon>
        <taxon>Solanaceae</taxon>
        <taxon>Nicotianoideae</taxon>
        <taxon>Nicotianeae</taxon>
        <taxon>Nicotiana</taxon>
    </lineage>
</organism>
<protein>
    <submittedName>
        <fullName evidence="2">Uncharacterized protein LOC142165730</fullName>
    </submittedName>
</protein>
<accession>A0AC58S5F6</accession>
<dbReference type="RefSeq" id="XP_075080193.1">
    <property type="nucleotide sequence ID" value="XM_075224092.1"/>
</dbReference>
<proteinExistence type="predicted"/>
<sequence>MTYDSAIPFHSHASSVTVFNGLNFFEWREQVQFHLGVMDLDLAMVNDKPAAITDSSSTDEKSFHKVWERSNRLSLMFMRMNIANNIKSIIPQTECAREYLKFVENVFVLQISLSLIYLLKEKSQAAYALKVFVNEVERKLDKKVRIIRLDRGGEYYGKYNESRQCLGPYAKFLEEHGICAQYTMPGIPQQIGIAERRFLVRQFQRLLLNCGHEASGSVENQSVEIKEVRVNILLTTNVPTSIQIPNIVPVVEEHFDNTAQHLDETLHKETNLQISVTNEPQEMPLRKSQRVRNPAISDDYVVYLQESNFDIGLKKDPISFSQAIESNESDKWIDAMKEELKFIEYNKVWDLVELPKSSKRIGCRWVFKTKRDSNGNIERYKARLVSKGYTQKGGIDYKETFSPVSKKDSLRIIMTLVTHYNLELHQMDVKTAFLNENLEEEVYMDQLEGFETKGNGQVVCKLKKSIY</sequence>
<reference evidence="2" key="2">
    <citation type="submission" date="2025-08" db="UniProtKB">
        <authorList>
            <consortium name="RefSeq"/>
        </authorList>
    </citation>
    <scope>IDENTIFICATION</scope>
    <source>
        <tissue evidence="2">Leaf</tissue>
    </source>
</reference>
<reference evidence="1" key="1">
    <citation type="journal article" date="2014" name="Nat. Commun.">
        <title>The tobacco genome sequence and its comparison with those of tomato and potato.</title>
        <authorList>
            <person name="Sierro N."/>
            <person name="Battey J.N."/>
            <person name="Ouadi S."/>
            <person name="Bakaher N."/>
            <person name="Bovet L."/>
            <person name="Willig A."/>
            <person name="Goepfert S."/>
            <person name="Peitsch M.C."/>
            <person name="Ivanov N.V."/>
        </authorList>
    </citation>
    <scope>NUCLEOTIDE SEQUENCE [LARGE SCALE GENOMIC DNA]</scope>
</reference>
<keyword evidence="1" id="KW-1185">Reference proteome</keyword>
<gene>
    <name evidence="2" type="primary">LOC142165730</name>
</gene>
<evidence type="ECO:0000313" key="1">
    <source>
        <dbReference type="Proteomes" id="UP000790787"/>
    </source>
</evidence>
<dbReference type="Proteomes" id="UP000790787">
    <property type="component" value="Chromosome 11"/>
</dbReference>
<name>A0AC58S5F6_TOBAC</name>
<evidence type="ECO:0000313" key="2">
    <source>
        <dbReference type="RefSeq" id="XP_075080193.1"/>
    </source>
</evidence>